<keyword evidence="3" id="KW-1185">Reference proteome</keyword>
<dbReference type="EMBL" id="FUXU01000010">
    <property type="protein sequence ID" value="SKA49987.1"/>
    <property type="molecule type" value="Genomic_DNA"/>
</dbReference>
<gene>
    <name evidence="2" type="ORF">SAMN02745132_01287</name>
</gene>
<feature type="domain" description="Immunity protein Imm33" evidence="1">
    <location>
        <begin position="21"/>
        <end position="98"/>
    </location>
</feature>
<dbReference type="Pfam" id="PF09951">
    <property type="entry name" value="Imm33"/>
    <property type="match status" value="1"/>
</dbReference>
<dbReference type="AlphaFoldDB" id="A0A1T4UBE8"/>
<evidence type="ECO:0000259" key="1">
    <source>
        <dbReference type="Pfam" id="PF09951"/>
    </source>
</evidence>
<dbReference type="Proteomes" id="UP000190162">
    <property type="component" value="Unassembled WGS sequence"/>
</dbReference>
<evidence type="ECO:0000313" key="2">
    <source>
        <dbReference type="EMBL" id="SKA49987.1"/>
    </source>
</evidence>
<dbReference type="InterPro" id="IPR018689">
    <property type="entry name" value="Imm33_dom"/>
</dbReference>
<accession>A0A1T4UBE8</accession>
<organism evidence="2 3">
    <name type="scientific">Enterovibrio nigricans DSM 22720</name>
    <dbReference type="NCBI Taxonomy" id="1121868"/>
    <lineage>
        <taxon>Bacteria</taxon>
        <taxon>Pseudomonadati</taxon>
        <taxon>Pseudomonadota</taxon>
        <taxon>Gammaproteobacteria</taxon>
        <taxon>Vibrionales</taxon>
        <taxon>Vibrionaceae</taxon>
        <taxon>Enterovibrio</taxon>
    </lineage>
</organism>
<reference evidence="3" key="1">
    <citation type="submission" date="2017-02" db="EMBL/GenBank/DDBJ databases">
        <authorList>
            <person name="Varghese N."/>
            <person name="Submissions S."/>
        </authorList>
    </citation>
    <scope>NUCLEOTIDE SEQUENCE [LARGE SCALE GENOMIC DNA]</scope>
    <source>
        <strain evidence="3">DSM 22720</strain>
    </source>
</reference>
<evidence type="ECO:0000313" key="3">
    <source>
        <dbReference type="Proteomes" id="UP000190162"/>
    </source>
</evidence>
<name>A0A1T4UBE8_9GAMM</name>
<sequence length="107" mass="12465">MAHIITTHTESVNSLTPMGYVIVNKEIIHNTKDIGYFYREVTDDKRDSGWRFFTGYETQEFSDNAENFMLYKASKLTVLHPEIASFLETKAPVEFEWNGTEYVEIES</sequence>
<dbReference type="PANTHER" id="PTHR38743">
    <property type="entry name" value="SIMILAR TO GLYOXYLASE I FAMILY PROTEIN"/>
    <property type="match status" value="1"/>
</dbReference>
<dbReference type="OrthoDB" id="4827574at2"/>
<protein>
    <recommendedName>
        <fullName evidence="1">Immunity protein Imm33 domain-containing protein</fullName>
    </recommendedName>
</protein>
<proteinExistence type="predicted"/>
<dbReference type="RefSeq" id="WP_101210068.1">
    <property type="nucleotide sequence ID" value="NZ_FUXU01000010.1"/>
</dbReference>
<dbReference type="PANTHER" id="PTHR38743:SF2">
    <property type="entry name" value="DUF2185 DOMAIN-CONTAINING PROTEIN"/>
    <property type="match status" value="1"/>
</dbReference>